<evidence type="ECO:0000313" key="14">
    <source>
        <dbReference type="Proteomes" id="UP000660861"/>
    </source>
</evidence>
<evidence type="ECO:0000256" key="9">
    <source>
        <dbReference type="ARBA" id="ARBA00023049"/>
    </source>
</evidence>
<dbReference type="CDD" id="cd06163">
    <property type="entry name" value="S2P-M50_PDZ_RseP-like"/>
    <property type="match status" value="1"/>
</dbReference>
<evidence type="ECO:0000256" key="1">
    <source>
        <dbReference type="ARBA" id="ARBA00001947"/>
    </source>
</evidence>
<dbReference type="RefSeq" id="WP_262396806.1">
    <property type="nucleotide sequence ID" value="NZ_JACRTC010000001.1"/>
</dbReference>
<keyword evidence="10 11" id="KW-0472">Membrane</keyword>
<evidence type="ECO:0000256" key="7">
    <source>
        <dbReference type="ARBA" id="ARBA00022833"/>
    </source>
</evidence>
<dbReference type="GO" id="GO:0004222">
    <property type="term" value="F:metalloendopeptidase activity"/>
    <property type="evidence" value="ECO:0007669"/>
    <property type="project" value="InterPro"/>
</dbReference>
<dbReference type="InterPro" id="IPR036034">
    <property type="entry name" value="PDZ_sf"/>
</dbReference>
<keyword evidence="7 11" id="KW-0862">Zinc</keyword>
<keyword evidence="8 11" id="KW-1133">Transmembrane helix</keyword>
<evidence type="ECO:0000256" key="8">
    <source>
        <dbReference type="ARBA" id="ARBA00022989"/>
    </source>
</evidence>
<gene>
    <name evidence="13" type="primary">rseP</name>
    <name evidence="13" type="ORF">H8709_02585</name>
</gene>
<evidence type="ECO:0000256" key="2">
    <source>
        <dbReference type="ARBA" id="ARBA00004141"/>
    </source>
</evidence>
<feature type="transmembrane region" description="Helical" evidence="11">
    <location>
        <begin position="271"/>
        <end position="288"/>
    </location>
</feature>
<dbReference type="GO" id="GO:0016020">
    <property type="term" value="C:membrane"/>
    <property type="evidence" value="ECO:0007669"/>
    <property type="project" value="UniProtKB-SubCell"/>
</dbReference>
<evidence type="ECO:0000259" key="12">
    <source>
        <dbReference type="Pfam" id="PF02163"/>
    </source>
</evidence>
<keyword evidence="4" id="KW-0645">Protease</keyword>
<keyword evidence="14" id="KW-1185">Reference proteome</keyword>
<feature type="transmembrane region" description="Helical" evidence="11">
    <location>
        <begin position="318"/>
        <end position="340"/>
    </location>
</feature>
<evidence type="ECO:0000256" key="6">
    <source>
        <dbReference type="ARBA" id="ARBA00022801"/>
    </source>
</evidence>
<dbReference type="NCBIfam" id="TIGR00054">
    <property type="entry name" value="RIP metalloprotease RseP"/>
    <property type="match status" value="1"/>
</dbReference>
<keyword evidence="11" id="KW-0479">Metal-binding</keyword>
<dbReference type="Proteomes" id="UP000660861">
    <property type="component" value="Unassembled WGS sequence"/>
</dbReference>
<evidence type="ECO:0000313" key="13">
    <source>
        <dbReference type="EMBL" id="MBC8569711.1"/>
    </source>
</evidence>
<keyword evidence="6 11" id="KW-0378">Hydrolase</keyword>
<name>A0A926ED22_9FIRM</name>
<reference evidence="13" key="1">
    <citation type="submission" date="2020-08" db="EMBL/GenBank/DDBJ databases">
        <title>Genome public.</title>
        <authorList>
            <person name="Liu C."/>
            <person name="Sun Q."/>
        </authorList>
    </citation>
    <scope>NUCLEOTIDE SEQUENCE</scope>
    <source>
        <strain evidence="13">NSJ-54</strain>
    </source>
</reference>
<keyword evidence="9 11" id="KW-0482">Metalloprotease</keyword>
<dbReference type="EMBL" id="JACRTC010000001">
    <property type="protein sequence ID" value="MBC8569711.1"/>
    <property type="molecule type" value="Genomic_DNA"/>
</dbReference>
<protein>
    <recommendedName>
        <fullName evidence="11">Zinc metalloprotease</fullName>
        <ecNumber evidence="11">3.4.24.-</ecNumber>
    </recommendedName>
</protein>
<keyword evidence="5 11" id="KW-0812">Transmembrane</keyword>
<dbReference type="EC" id="3.4.24.-" evidence="11"/>
<comment type="similarity">
    <text evidence="3 11">Belongs to the peptidase M50B family.</text>
</comment>
<feature type="transmembrane region" description="Helical" evidence="11">
    <location>
        <begin position="93"/>
        <end position="114"/>
    </location>
</feature>
<comment type="subcellular location">
    <subcellularLocation>
        <location evidence="2">Membrane</location>
        <topology evidence="2">Multi-pass membrane protein</topology>
    </subcellularLocation>
</comment>
<evidence type="ECO:0000256" key="11">
    <source>
        <dbReference type="RuleBase" id="RU362031"/>
    </source>
</evidence>
<dbReference type="GO" id="GO:0046872">
    <property type="term" value="F:metal ion binding"/>
    <property type="evidence" value="ECO:0007669"/>
    <property type="project" value="UniProtKB-KW"/>
</dbReference>
<evidence type="ECO:0000256" key="4">
    <source>
        <dbReference type="ARBA" id="ARBA00022670"/>
    </source>
</evidence>
<dbReference type="GO" id="GO:0006508">
    <property type="term" value="P:proteolysis"/>
    <property type="evidence" value="ECO:0007669"/>
    <property type="project" value="UniProtKB-KW"/>
</dbReference>
<evidence type="ECO:0000256" key="10">
    <source>
        <dbReference type="ARBA" id="ARBA00023136"/>
    </source>
</evidence>
<dbReference type="PANTHER" id="PTHR42837">
    <property type="entry name" value="REGULATOR OF SIGMA-E PROTEASE RSEP"/>
    <property type="match status" value="1"/>
</dbReference>
<feature type="transmembrane region" description="Helical" evidence="11">
    <location>
        <begin position="7"/>
        <end position="29"/>
    </location>
</feature>
<dbReference type="InterPro" id="IPR004387">
    <property type="entry name" value="Pept_M50_Zn"/>
</dbReference>
<evidence type="ECO:0000256" key="3">
    <source>
        <dbReference type="ARBA" id="ARBA00007931"/>
    </source>
</evidence>
<dbReference type="InterPro" id="IPR008915">
    <property type="entry name" value="Peptidase_M50"/>
</dbReference>
<dbReference type="Pfam" id="PF02163">
    <property type="entry name" value="Peptidase_M50"/>
    <property type="match status" value="1"/>
</dbReference>
<dbReference type="Gene3D" id="2.30.42.10">
    <property type="match status" value="1"/>
</dbReference>
<sequence length="345" mass="38240">MPNIIVTVIIAILVFGAIIIIHELGHFLVAKANKVKVNEFSFGMGPALFGFTRGETRYSIRLFPLGGYVSMEGEDEESDDERAFSKKKWWQKFLIVVAGAVMNLILGLIILMCLTFPNKTMGTTTVAQFNEGSQSQIAGLREGDQIVKINSSSIHIDMDIIYELMLDHDGRVDMVVKRDGQKVEIPNIQFAMTQDDDGNKFVNIDFKVYSQDNSFLKSLQKSFYWTGGIVKVVWRSLIDLVTGNFSLNQLGGPVRVADELAQASSVGIDSLLMMVAFITVNVGVFNLLPLPALDGGRLIFIIIEGIRGKPVPAKYEGWVHAAGFILLILLMVFVTFNDILNLIRG</sequence>
<organism evidence="13 14">
    <name type="scientific">Zongyangia hominis</name>
    <dbReference type="NCBI Taxonomy" id="2763677"/>
    <lineage>
        <taxon>Bacteria</taxon>
        <taxon>Bacillati</taxon>
        <taxon>Bacillota</taxon>
        <taxon>Clostridia</taxon>
        <taxon>Eubacteriales</taxon>
        <taxon>Oscillospiraceae</taxon>
        <taxon>Zongyangia</taxon>
    </lineage>
</organism>
<dbReference type="SUPFAM" id="SSF50156">
    <property type="entry name" value="PDZ domain-like"/>
    <property type="match status" value="1"/>
</dbReference>
<accession>A0A926ED22</accession>
<proteinExistence type="inferred from homology"/>
<dbReference type="AlphaFoldDB" id="A0A926ED22"/>
<feature type="domain" description="Peptidase M50" evidence="12">
    <location>
        <begin position="11"/>
        <end position="330"/>
    </location>
</feature>
<evidence type="ECO:0000256" key="5">
    <source>
        <dbReference type="ARBA" id="ARBA00022692"/>
    </source>
</evidence>
<dbReference type="PANTHER" id="PTHR42837:SF2">
    <property type="entry name" value="MEMBRANE METALLOPROTEASE ARASP2, CHLOROPLASTIC-RELATED"/>
    <property type="match status" value="1"/>
</dbReference>
<comment type="caution">
    <text evidence="13">The sequence shown here is derived from an EMBL/GenBank/DDBJ whole genome shotgun (WGS) entry which is preliminary data.</text>
</comment>
<comment type="cofactor">
    <cofactor evidence="1 11">
        <name>Zn(2+)</name>
        <dbReference type="ChEBI" id="CHEBI:29105"/>
    </cofactor>
</comment>